<dbReference type="InterPro" id="IPR024370">
    <property type="entry name" value="PBP_domain"/>
</dbReference>
<dbReference type="PANTHER" id="PTHR42996">
    <property type="entry name" value="PHOSPHATE-BINDING PROTEIN PSTS"/>
    <property type="match status" value="1"/>
</dbReference>
<dbReference type="PANTHER" id="PTHR42996:SF1">
    <property type="entry name" value="PHOSPHATE-BINDING PROTEIN PSTS"/>
    <property type="match status" value="1"/>
</dbReference>
<feature type="signal peptide" evidence="2">
    <location>
        <begin position="1"/>
        <end position="30"/>
    </location>
</feature>
<dbReference type="OrthoDB" id="9801510at2"/>
<protein>
    <recommendedName>
        <fullName evidence="3">PBP domain-containing protein</fullName>
    </recommendedName>
</protein>
<evidence type="ECO:0000313" key="4">
    <source>
        <dbReference type="EMBL" id="PWR24635.1"/>
    </source>
</evidence>
<reference evidence="4 5" key="1">
    <citation type="submission" date="2018-05" db="EMBL/GenBank/DDBJ databases">
        <title>Zavarzinia sp. HR-AS.</title>
        <authorList>
            <person name="Lee Y."/>
            <person name="Jeon C.O."/>
        </authorList>
    </citation>
    <scope>NUCLEOTIDE SEQUENCE [LARGE SCALE GENOMIC DNA]</scope>
    <source>
        <strain evidence="4 5">HR-AS</strain>
    </source>
</reference>
<evidence type="ECO:0000259" key="3">
    <source>
        <dbReference type="Pfam" id="PF12849"/>
    </source>
</evidence>
<organism evidence="4 5">
    <name type="scientific">Zavarzinia aquatilis</name>
    <dbReference type="NCBI Taxonomy" id="2211142"/>
    <lineage>
        <taxon>Bacteria</taxon>
        <taxon>Pseudomonadati</taxon>
        <taxon>Pseudomonadota</taxon>
        <taxon>Alphaproteobacteria</taxon>
        <taxon>Rhodospirillales</taxon>
        <taxon>Zavarziniaceae</taxon>
        <taxon>Zavarzinia</taxon>
    </lineage>
</organism>
<feature type="chain" id="PRO_5016270651" description="PBP domain-containing protein" evidence="2">
    <location>
        <begin position="31"/>
        <end position="460"/>
    </location>
</feature>
<dbReference type="AlphaFoldDB" id="A0A317EHF5"/>
<comment type="caution">
    <text evidence="4">The sequence shown here is derived from an EMBL/GenBank/DDBJ whole genome shotgun (WGS) entry which is preliminary data.</text>
</comment>
<dbReference type="InterPro" id="IPR050962">
    <property type="entry name" value="Phosphate-bind_PstS"/>
</dbReference>
<dbReference type="Proteomes" id="UP000245461">
    <property type="component" value="Unassembled WGS sequence"/>
</dbReference>
<evidence type="ECO:0000313" key="5">
    <source>
        <dbReference type="Proteomes" id="UP000245461"/>
    </source>
</evidence>
<accession>A0A317EHF5</accession>
<dbReference type="Pfam" id="PF12849">
    <property type="entry name" value="PBP_like_2"/>
    <property type="match status" value="1"/>
</dbReference>
<comment type="similarity">
    <text evidence="1">Belongs to the PstS family.</text>
</comment>
<sequence>MRPNMKSLKLKLLGGAVLLAAAGLAGTASATDIHGGGATLPAPAIAQAFGCYSGATTGADYLVRNSSGVLVDTAEKPCPANIASPVVSTNAYHYAGTGSGLGIAGFFSHDPSRYGTYPASAFPSVEFGLSDNALKQSDIDAYRNGGTVQGVTVVAPGATPTSGQYANPFQKYGDIIQVPNVIAAVAIAYKVPAGVTINTASGKLELTKTDLCKVFDGSYAYWDQIPNVTGHVRLLRVGRADSSGTTSLFTRHMAAICVGMSRNKFKTASGTSTLPSTSGWRLGTGNSGVYALLDGTKGTIGYVGSEYLVGSTLNAASIQEGTSATFLQPTAANATKAFNSLGFVAPSGDAQKNPLNWVPTDINSAVENPTSGYPIIGTSNTLLYSCYSSSAKVNALISPTSGALGFFRWYYTNTIVNSSSGLLAANGVAPLPSAMRTSVYNFLRASIRYKNQTGCTGKGA</sequence>
<evidence type="ECO:0000256" key="1">
    <source>
        <dbReference type="ARBA" id="ARBA00008725"/>
    </source>
</evidence>
<dbReference type="EMBL" id="QGLE01000003">
    <property type="protein sequence ID" value="PWR24635.1"/>
    <property type="molecule type" value="Genomic_DNA"/>
</dbReference>
<name>A0A317EHF5_9PROT</name>
<keyword evidence="5" id="KW-1185">Reference proteome</keyword>
<gene>
    <name evidence="4" type="ORF">DKG74_07470</name>
</gene>
<feature type="domain" description="PBP" evidence="3">
    <location>
        <begin position="29"/>
        <end position="340"/>
    </location>
</feature>
<proteinExistence type="inferred from homology"/>
<evidence type="ECO:0000256" key="2">
    <source>
        <dbReference type="SAM" id="SignalP"/>
    </source>
</evidence>
<dbReference type="SUPFAM" id="SSF53850">
    <property type="entry name" value="Periplasmic binding protein-like II"/>
    <property type="match status" value="1"/>
</dbReference>
<keyword evidence="2" id="KW-0732">Signal</keyword>
<dbReference type="Gene3D" id="3.40.190.10">
    <property type="entry name" value="Periplasmic binding protein-like II"/>
    <property type="match status" value="2"/>
</dbReference>